<dbReference type="RefSeq" id="WP_078237447.1">
    <property type="nucleotide sequence ID" value="NZ_MUYA01000013.1"/>
</dbReference>
<dbReference type="FunFam" id="1.10.10.10:FF:000001">
    <property type="entry name" value="LysR family transcriptional regulator"/>
    <property type="match status" value="1"/>
</dbReference>
<dbReference type="STRING" id="734.B0187_08550"/>
<dbReference type="InterPro" id="IPR000847">
    <property type="entry name" value="LysR_HTH_N"/>
</dbReference>
<dbReference type="Gene3D" id="3.40.190.290">
    <property type="match status" value="1"/>
</dbReference>
<evidence type="ECO:0000256" key="3">
    <source>
        <dbReference type="ARBA" id="ARBA00023125"/>
    </source>
</evidence>
<keyword evidence="2" id="KW-0805">Transcription regulation</keyword>
<dbReference type="GO" id="GO:0043565">
    <property type="term" value="F:sequence-specific DNA binding"/>
    <property type="evidence" value="ECO:0007669"/>
    <property type="project" value="TreeGrafter"/>
</dbReference>
<evidence type="ECO:0000259" key="5">
    <source>
        <dbReference type="PROSITE" id="PS50931"/>
    </source>
</evidence>
<dbReference type="PROSITE" id="PS50931">
    <property type="entry name" value="HTH_LYSR"/>
    <property type="match status" value="1"/>
</dbReference>
<keyword evidence="3" id="KW-0238">DNA-binding</keyword>
<evidence type="ECO:0000256" key="2">
    <source>
        <dbReference type="ARBA" id="ARBA00023015"/>
    </source>
</evidence>
<dbReference type="OrthoDB" id="8885940at2"/>
<evidence type="ECO:0000313" key="6">
    <source>
        <dbReference type="EMBL" id="OOR98312.1"/>
    </source>
</evidence>
<reference evidence="6 7" key="1">
    <citation type="submission" date="2017-02" db="EMBL/GenBank/DDBJ databases">
        <title>Draft genome sequence of Haemophilus paracuniculus CCUG 43573 type strain.</title>
        <authorList>
            <person name="Engstrom-Jakobsson H."/>
            <person name="Salva-Serra F."/>
            <person name="Thorell K."/>
            <person name="Gonzales-Siles L."/>
            <person name="Karlsson R."/>
            <person name="Boulund F."/>
            <person name="Engstrand L."/>
            <person name="Kristiansson E."/>
            <person name="Moore E."/>
        </authorList>
    </citation>
    <scope>NUCLEOTIDE SEQUENCE [LARGE SCALE GENOMIC DNA]</scope>
    <source>
        <strain evidence="6 7">CCUG 43573</strain>
    </source>
</reference>
<sequence>MDKLTSINVFLTLAELGSYTATADKLDMSRAMVSRHIDQMEEWLNARLFQRTTRVVKITEAGEQAVRYCQQITDLVQEVEQEVSAQSGELVGVLRLASSISFGANILSEAINEFQQLHPKLKIHLNLGDQAINLIENRIDLAIRITNNPDPSLVARKLSRCRSLLVATPDYLAQHGIPTTLDELRSHRCLAHANVNRTEWYFRQGEQQQTVELDNAFTANDALALCNIALASGGIAMLPRYMVNPHLESGRLQAVLTDWDLPEYTLYALYPSRHKLPLMVRTFLDFLVEQFAEKGW</sequence>
<dbReference type="SUPFAM" id="SSF53850">
    <property type="entry name" value="Periplasmic binding protein-like II"/>
    <property type="match status" value="1"/>
</dbReference>
<proteinExistence type="inferred from homology"/>
<keyword evidence="4" id="KW-0804">Transcription</keyword>
<evidence type="ECO:0000313" key="7">
    <source>
        <dbReference type="Proteomes" id="UP000190867"/>
    </source>
</evidence>
<evidence type="ECO:0000256" key="1">
    <source>
        <dbReference type="ARBA" id="ARBA00009437"/>
    </source>
</evidence>
<dbReference type="FunFam" id="3.40.190.290:FF:000001">
    <property type="entry name" value="Transcriptional regulator, LysR family"/>
    <property type="match status" value="1"/>
</dbReference>
<gene>
    <name evidence="6" type="ORF">B0187_08550</name>
</gene>
<dbReference type="AlphaFoldDB" id="A0A1T0AQ97"/>
<protein>
    <submittedName>
        <fullName evidence="6">LysR family transcriptional regulator</fullName>
    </submittedName>
</protein>
<dbReference type="Gene3D" id="1.10.10.10">
    <property type="entry name" value="Winged helix-like DNA-binding domain superfamily/Winged helix DNA-binding domain"/>
    <property type="match status" value="1"/>
</dbReference>
<dbReference type="SUPFAM" id="SSF46785">
    <property type="entry name" value="Winged helix' DNA-binding domain"/>
    <property type="match status" value="1"/>
</dbReference>
<dbReference type="Pfam" id="PF03466">
    <property type="entry name" value="LysR_substrate"/>
    <property type="match status" value="1"/>
</dbReference>
<dbReference type="GO" id="GO:0006351">
    <property type="term" value="P:DNA-templated transcription"/>
    <property type="evidence" value="ECO:0007669"/>
    <property type="project" value="TreeGrafter"/>
</dbReference>
<accession>A0A1T0AQ97</accession>
<dbReference type="InterPro" id="IPR036388">
    <property type="entry name" value="WH-like_DNA-bd_sf"/>
</dbReference>
<dbReference type="EMBL" id="MUYA01000013">
    <property type="protein sequence ID" value="OOR98312.1"/>
    <property type="molecule type" value="Genomic_DNA"/>
</dbReference>
<dbReference type="PANTHER" id="PTHR30537">
    <property type="entry name" value="HTH-TYPE TRANSCRIPTIONAL REGULATOR"/>
    <property type="match status" value="1"/>
</dbReference>
<comment type="similarity">
    <text evidence="1">Belongs to the LysR transcriptional regulatory family.</text>
</comment>
<dbReference type="InterPro" id="IPR036390">
    <property type="entry name" value="WH_DNA-bd_sf"/>
</dbReference>
<dbReference type="PANTHER" id="PTHR30537:SF35">
    <property type="entry name" value="TRANSCRIPTIONAL REGULATORY PROTEIN"/>
    <property type="match status" value="1"/>
</dbReference>
<dbReference type="Proteomes" id="UP000190867">
    <property type="component" value="Unassembled WGS sequence"/>
</dbReference>
<comment type="caution">
    <text evidence="6">The sequence shown here is derived from an EMBL/GenBank/DDBJ whole genome shotgun (WGS) entry which is preliminary data.</text>
</comment>
<dbReference type="InterPro" id="IPR058163">
    <property type="entry name" value="LysR-type_TF_proteobact-type"/>
</dbReference>
<evidence type="ECO:0000256" key="4">
    <source>
        <dbReference type="ARBA" id="ARBA00023163"/>
    </source>
</evidence>
<dbReference type="CDD" id="cd08422">
    <property type="entry name" value="PBP2_CrgA_like"/>
    <property type="match status" value="1"/>
</dbReference>
<organism evidence="6 7">
    <name type="scientific">Haemophilus paracuniculus</name>
    <dbReference type="NCBI Taxonomy" id="734"/>
    <lineage>
        <taxon>Bacteria</taxon>
        <taxon>Pseudomonadati</taxon>
        <taxon>Pseudomonadota</taxon>
        <taxon>Gammaproteobacteria</taxon>
        <taxon>Pasteurellales</taxon>
        <taxon>Pasteurellaceae</taxon>
        <taxon>Haemophilus</taxon>
    </lineage>
</organism>
<dbReference type="Pfam" id="PF00126">
    <property type="entry name" value="HTH_1"/>
    <property type="match status" value="1"/>
</dbReference>
<feature type="domain" description="HTH lysR-type" evidence="5">
    <location>
        <begin position="1"/>
        <end position="59"/>
    </location>
</feature>
<dbReference type="GO" id="GO:0003700">
    <property type="term" value="F:DNA-binding transcription factor activity"/>
    <property type="evidence" value="ECO:0007669"/>
    <property type="project" value="InterPro"/>
</dbReference>
<keyword evidence="7" id="KW-1185">Reference proteome</keyword>
<name>A0A1T0AQ97_9PAST</name>
<dbReference type="InterPro" id="IPR005119">
    <property type="entry name" value="LysR_subst-bd"/>
</dbReference>